<comment type="caution">
    <text evidence="1">The sequence shown here is derived from an EMBL/GenBank/DDBJ whole genome shotgun (WGS) entry which is preliminary data.</text>
</comment>
<sequence length="318" mass="33734">MVEYAGSGTASRTWLHADERGSIIARSDGTGAVTAINAYDEYGIPAATNTGRFQYTGQAWLPELGKYHYKARIYDPKLGRFMQTDPIGYGAGMNLYAYVSGDPINFTDPLGLQSEPDPVGNICEVYAPNGDCLVTGKRKSPRPIFNFGGLFGGGGSPISSGALAPGGSFVLASPQNQLTPGTRTPQNALADRCLGRTTPLGGAQAYKATVVLDTVKAKYAQHQSLFREGASRPQSHWALDFGLGDLEIAIANARFHGAAPTSRGAVRVTFDTGRRVGYDAHNGMASTAFITVIFTAPIGRDPETGLPIRTFQTAYPGC</sequence>
<proteinExistence type="predicted"/>
<dbReference type="PANTHER" id="PTHR32305:SF15">
    <property type="entry name" value="PROTEIN RHSA-RELATED"/>
    <property type="match status" value="1"/>
</dbReference>
<dbReference type="InterPro" id="IPR022385">
    <property type="entry name" value="Rhs_assc_core"/>
</dbReference>
<accession>A0A396RPR2</accession>
<dbReference type="NCBIfam" id="TIGR03696">
    <property type="entry name" value="Rhs_assc_core"/>
    <property type="match status" value="1"/>
</dbReference>
<dbReference type="OrthoDB" id="6057489at2"/>
<dbReference type="PRINTS" id="PR00394">
    <property type="entry name" value="RHSPROTEIN"/>
</dbReference>
<gene>
    <name evidence="1" type="ORF">D1610_06490</name>
</gene>
<name>A0A396RPR2_9SPHN</name>
<reference evidence="1 2" key="1">
    <citation type="submission" date="2018-08" db="EMBL/GenBank/DDBJ databases">
        <title>The multiple taxonomic identification of Sphingomonas gilva.</title>
        <authorList>
            <person name="Zhu D."/>
            <person name="Zheng S."/>
        </authorList>
    </citation>
    <scope>NUCLEOTIDE SEQUENCE [LARGE SCALE GENOMIC DNA]</scope>
    <source>
        <strain evidence="1 2">ZDH117</strain>
    </source>
</reference>
<dbReference type="AlphaFoldDB" id="A0A396RPR2"/>
<dbReference type="EMBL" id="QWLV01000002">
    <property type="protein sequence ID" value="RHW18547.1"/>
    <property type="molecule type" value="Genomic_DNA"/>
</dbReference>
<protein>
    <submittedName>
        <fullName evidence="1">RHS repeat-associated core domain-containing protein</fullName>
    </submittedName>
</protein>
<dbReference type="PANTHER" id="PTHR32305">
    <property type="match status" value="1"/>
</dbReference>
<organism evidence="1 2">
    <name type="scientific">Sphingomonas gilva</name>
    <dbReference type="NCBI Taxonomy" id="2305907"/>
    <lineage>
        <taxon>Bacteria</taxon>
        <taxon>Pseudomonadati</taxon>
        <taxon>Pseudomonadota</taxon>
        <taxon>Alphaproteobacteria</taxon>
        <taxon>Sphingomonadales</taxon>
        <taxon>Sphingomonadaceae</taxon>
        <taxon>Sphingomonas</taxon>
    </lineage>
</organism>
<dbReference type="Proteomes" id="UP000266693">
    <property type="component" value="Unassembled WGS sequence"/>
</dbReference>
<evidence type="ECO:0000313" key="1">
    <source>
        <dbReference type="EMBL" id="RHW18547.1"/>
    </source>
</evidence>
<dbReference type="InterPro" id="IPR050708">
    <property type="entry name" value="T6SS_VgrG/RHS"/>
</dbReference>
<keyword evidence="2" id="KW-1185">Reference proteome</keyword>
<evidence type="ECO:0000313" key="2">
    <source>
        <dbReference type="Proteomes" id="UP000266693"/>
    </source>
</evidence>
<dbReference type="Gene3D" id="2.180.10.10">
    <property type="entry name" value="RHS repeat-associated core"/>
    <property type="match status" value="1"/>
</dbReference>